<evidence type="ECO:0000313" key="2">
    <source>
        <dbReference type="EMBL" id="MBY8335888.1"/>
    </source>
</evidence>
<organism evidence="2 3">
    <name type="scientific">Alteriqipengyuania abyssalis</name>
    <dbReference type="NCBI Taxonomy" id="2860200"/>
    <lineage>
        <taxon>Bacteria</taxon>
        <taxon>Pseudomonadati</taxon>
        <taxon>Pseudomonadota</taxon>
        <taxon>Alphaproteobacteria</taxon>
        <taxon>Sphingomonadales</taxon>
        <taxon>Erythrobacteraceae</taxon>
        <taxon>Alteriqipengyuania</taxon>
    </lineage>
</organism>
<evidence type="ECO:0000256" key="1">
    <source>
        <dbReference type="SAM" id="SignalP"/>
    </source>
</evidence>
<comment type="caution">
    <text evidence="2">The sequence shown here is derived from an EMBL/GenBank/DDBJ whole genome shotgun (WGS) entry which is preliminary data.</text>
</comment>
<proteinExistence type="predicted"/>
<evidence type="ECO:0000313" key="3">
    <source>
        <dbReference type="Proteomes" id="UP000759298"/>
    </source>
</evidence>
<dbReference type="EMBL" id="JAHWXP010000001">
    <property type="protein sequence ID" value="MBY8335888.1"/>
    <property type="molecule type" value="Genomic_DNA"/>
</dbReference>
<reference evidence="2 3" key="1">
    <citation type="submission" date="2021-07" db="EMBL/GenBank/DDBJ databases">
        <title>Alteriqipengyuania abyssalis NZ-12B nov, sp.nov isolated from deep sea sponge in pacific ocean.</title>
        <authorList>
            <person name="Tareen S."/>
            <person name="Wink J."/>
        </authorList>
    </citation>
    <scope>NUCLEOTIDE SEQUENCE [LARGE SCALE GENOMIC DNA]</scope>
    <source>
        <strain evidence="2 3">NZ-12B</strain>
    </source>
</reference>
<dbReference type="Proteomes" id="UP000759298">
    <property type="component" value="Unassembled WGS sequence"/>
</dbReference>
<keyword evidence="1" id="KW-0732">Signal</keyword>
<keyword evidence="3" id="KW-1185">Reference proteome</keyword>
<name>A0ABS7PBJ4_9SPHN</name>
<sequence length="178" mass="18933">MKARLLFLALLTTPILGGGTAAAAAIDTNAETQAMLSASRSSDNFESRTSRLALVESSEAYCRSLKSVFPTNSPADDSWLDGELNGGGDRPLQALSTIQMVRRMANNFVGECLYFAAMARANPDSPKAYIALAMSFDKANGNLHVRADETGVDVKAYALELGLGWTLSGFLRAAYAVS</sequence>
<feature type="signal peptide" evidence="1">
    <location>
        <begin position="1"/>
        <end position="23"/>
    </location>
</feature>
<gene>
    <name evidence="2" type="ORF">KYN89_02385</name>
</gene>
<dbReference type="RefSeq" id="WP_222823635.1">
    <property type="nucleotide sequence ID" value="NZ_JAHWXP010000001.1"/>
</dbReference>
<feature type="chain" id="PRO_5046077315" evidence="1">
    <location>
        <begin position="24"/>
        <end position="178"/>
    </location>
</feature>
<accession>A0ABS7PBJ4</accession>
<protein>
    <submittedName>
        <fullName evidence="2">Uncharacterized protein</fullName>
    </submittedName>
</protein>